<proteinExistence type="inferred from homology"/>
<dbReference type="Pfam" id="PF11976">
    <property type="entry name" value="Rad60-SLD"/>
    <property type="match status" value="1"/>
</dbReference>
<keyword evidence="4" id="KW-1185">Reference proteome</keyword>
<evidence type="ECO:0000256" key="1">
    <source>
        <dbReference type="ARBA" id="ARBA00009185"/>
    </source>
</evidence>
<comment type="similarity">
    <text evidence="1">Belongs to the ubiquitin family. SUMO subfamily.</text>
</comment>
<accession>A0A0Q9WZI2</accession>
<dbReference type="InterPro" id="IPR022617">
    <property type="entry name" value="Rad60/SUMO-like_dom"/>
</dbReference>
<dbReference type="Proteomes" id="UP000007798">
    <property type="component" value="Unassembled WGS sequence"/>
</dbReference>
<dbReference type="InterPro" id="IPR029071">
    <property type="entry name" value="Ubiquitin-like_domsf"/>
</dbReference>
<protein>
    <recommendedName>
        <fullName evidence="2">Ubiquitin-like domain-containing protein</fullName>
    </recommendedName>
</protein>
<evidence type="ECO:0000313" key="4">
    <source>
        <dbReference type="Proteomes" id="UP000007798"/>
    </source>
</evidence>
<dbReference type="STRING" id="7260.A0A0Q9WZI2"/>
<dbReference type="OrthoDB" id="442921at2759"/>
<reference evidence="3 4" key="1">
    <citation type="journal article" date="2007" name="Nature">
        <title>Evolution of genes and genomes on the Drosophila phylogeny.</title>
        <authorList>
            <consortium name="Drosophila 12 Genomes Consortium"/>
            <person name="Clark A.G."/>
            <person name="Eisen M.B."/>
            <person name="Smith D.R."/>
            <person name="Bergman C.M."/>
            <person name="Oliver B."/>
            <person name="Markow T.A."/>
            <person name="Kaufman T.C."/>
            <person name="Kellis M."/>
            <person name="Gelbart W."/>
            <person name="Iyer V.N."/>
            <person name="Pollard D.A."/>
            <person name="Sackton T.B."/>
            <person name="Larracuente A.M."/>
            <person name="Singh N.D."/>
            <person name="Abad J.P."/>
            <person name="Abt D.N."/>
            <person name="Adryan B."/>
            <person name="Aguade M."/>
            <person name="Akashi H."/>
            <person name="Anderson W.W."/>
            <person name="Aquadro C.F."/>
            <person name="Ardell D.H."/>
            <person name="Arguello R."/>
            <person name="Artieri C.G."/>
            <person name="Barbash D.A."/>
            <person name="Barker D."/>
            <person name="Barsanti P."/>
            <person name="Batterham P."/>
            <person name="Batzoglou S."/>
            <person name="Begun D."/>
            <person name="Bhutkar A."/>
            <person name="Blanco E."/>
            <person name="Bosak S.A."/>
            <person name="Bradley R.K."/>
            <person name="Brand A.D."/>
            <person name="Brent M.R."/>
            <person name="Brooks A.N."/>
            <person name="Brown R.H."/>
            <person name="Butlin R.K."/>
            <person name="Caggese C."/>
            <person name="Calvi B.R."/>
            <person name="Bernardo de Carvalho A."/>
            <person name="Caspi A."/>
            <person name="Castrezana S."/>
            <person name="Celniker S.E."/>
            <person name="Chang J.L."/>
            <person name="Chapple C."/>
            <person name="Chatterji S."/>
            <person name="Chinwalla A."/>
            <person name="Civetta A."/>
            <person name="Clifton S.W."/>
            <person name="Comeron J.M."/>
            <person name="Costello J.C."/>
            <person name="Coyne J.A."/>
            <person name="Daub J."/>
            <person name="David R.G."/>
            <person name="Delcher A.L."/>
            <person name="Delehaunty K."/>
            <person name="Do C.B."/>
            <person name="Ebling H."/>
            <person name="Edwards K."/>
            <person name="Eickbush T."/>
            <person name="Evans J.D."/>
            <person name="Filipski A."/>
            <person name="Findeiss S."/>
            <person name="Freyhult E."/>
            <person name="Fulton L."/>
            <person name="Fulton R."/>
            <person name="Garcia A.C."/>
            <person name="Gardiner A."/>
            <person name="Garfield D.A."/>
            <person name="Garvin B.E."/>
            <person name="Gibson G."/>
            <person name="Gilbert D."/>
            <person name="Gnerre S."/>
            <person name="Godfrey J."/>
            <person name="Good R."/>
            <person name="Gotea V."/>
            <person name="Gravely B."/>
            <person name="Greenberg A.J."/>
            <person name="Griffiths-Jones S."/>
            <person name="Gross S."/>
            <person name="Guigo R."/>
            <person name="Gustafson E.A."/>
            <person name="Haerty W."/>
            <person name="Hahn M.W."/>
            <person name="Halligan D.L."/>
            <person name="Halpern A.L."/>
            <person name="Halter G.M."/>
            <person name="Han M.V."/>
            <person name="Heger A."/>
            <person name="Hillier L."/>
            <person name="Hinrichs A.S."/>
            <person name="Holmes I."/>
            <person name="Hoskins R.A."/>
            <person name="Hubisz M.J."/>
            <person name="Hultmark D."/>
            <person name="Huntley M.A."/>
            <person name="Jaffe D.B."/>
            <person name="Jagadeeshan S."/>
            <person name="Jeck W.R."/>
            <person name="Johnson J."/>
            <person name="Jones C.D."/>
            <person name="Jordan W.C."/>
            <person name="Karpen G.H."/>
            <person name="Kataoka E."/>
            <person name="Keightley P.D."/>
            <person name="Kheradpour P."/>
            <person name="Kirkness E.F."/>
            <person name="Koerich L.B."/>
            <person name="Kristiansen K."/>
            <person name="Kudrna D."/>
            <person name="Kulathinal R.J."/>
            <person name="Kumar S."/>
            <person name="Kwok R."/>
            <person name="Lander E."/>
            <person name="Langley C.H."/>
            <person name="Lapoint R."/>
            <person name="Lazzaro B.P."/>
            <person name="Lee S.J."/>
            <person name="Levesque L."/>
            <person name="Li R."/>
            <person name="Lin C.F."/>
            <person name="Lin M.F."/>
            <person name="Lindblad-Toh K."/>
            <person name="Llopart A."/>
            <person name="Long M."/>
            <person name="Low L."/>
            <person name="Lozovsky E."/>
            <person name="Lu J."/>
            <person name="Luo M."/>
            <person name="Machado C.A."/>
            <person name="Makalowski W."/>
            <person name="Marzo M."/>
            <person name="Matsuda M."/>
            <person name="Matzkin L."/>
            <person name="McAllister B."/>
            <person name="McBride C.S."/>
            <person name="McKernan B."/>
            <person name="McKernan K."/>
            <person name="Mendez-Lago M."/>
            <person name="Minx P."/>
            <person name="Mollenhauer M.U."/>
            <person name="Montooth K."/>
            <person name="Mount S.M."/>
            <person name="Mu X."/>
            <person name="Myers E."/>
            <person name="Negre B."/>
            <person name="Newfeld S."/>
            <person name="Nielsen R."/>
            <person name="Noor M.A."/>
            <person name="O'Grady P."/>
            <person name="Pachter L."/>
            <person name="Papaceit M."/>
            <person name="Parisi M.J."/>
            <person name="Parisi M."/>
            <person name="Parts L."/>
            <person name="Pedersen J.S."/>
            <person name="Pesole G."/>
            <person name="Phillippy A.M."/>
            <person name="Ponting C.P."/>
            <person name="Pop M."/>
            <person name="Porcelli D."/>
            <person name="Powell J.R."/>
            <person name="Prohaska S."/>
            <person name="Pruitt K."/>
            <person name="Puig M."/>
            <person name="Quesneville H."/>
            <person name="Ram K.R."/>
            <person name="Rand D."/>
            <person name="Rasmussen M.D."/>
            <person name="Reed L.K."/>
            <person name="Reenan R."/>
            <person name="Reily A."/>
            <person name="Remington K.A."/>
            <person name="Rieger T.T."/>
            <person name="Ritchie M.G."/>
            <person name="Robin C."/>
            <person name="Rogers Y.H."/>
            <person name="Rohde C."/>
            <person name="Rozas J."/>
            <person name="Rubenfield M.J."/>
            <person name="Ruiz A."/>
            <person name="Russo S."/>
            <person name="Salzberg S.L."/>
            <person name="Sanchez-Gracia A."/>
            <person name="Saranga D.J."/>
            <person name="Sato H."/>
            <person name="Schaeffer S.W."/>
            <person name="Schatz M.C."/>
            <person name="Schlenke T."/>
            <person name="Schwartz R."/>
            <person name="Segarra C."/>
            <person name="Singh R.S."/>
            <person name="Sirot L."/>
            <person name="Sirota M."/>
            <person name="Sisneros N.B."/>
            <person name="Smith C.D."/>
            <person name="Smith T.F."/>
            <person name="Spieth J."/>
            <person name="Stage D.E."/>
            <person name="Stark A."/>
            <person name="Stephan W."/>
            <person name="Strausberg R.L."/>
            <person name="Strempel S."/>
            <person name="Sturgill D."/>
            <person name="Sutton G."/>
            <person name="Sutton G.G."/>
            <person name="Tao W."/>
            <person name="Teichmann S."/>
            <person name="Tobari Y.N."/>
            <person name="Tomimura Y."/>
            <person name="Tsolas J.M."/>
            <person name="Valente V.L."/>
            <person name="Venter E."/>
            <person name="Venter J.C."/>
            <person name="Vicario S."/>
            <person name="Vieira F.G."/>
            <person name="Vilella A.J."/>
            <person name="Villasante A."/>
            <person name="Walenz B."/>
            <person name="Wang J."/>
            <person name="Wasserman M."/>
            <person name="Watts T."/>
            <person name="Wilson D."/>
            <person name="Wilson R.K."/>
            <person name="Wing R.A."/>
            <person name="Wolfner M.F."/>
            <person name="Wong A."/>
            <person name="Wong G.K."/>
            <person name="Wu C.I."/>
            <person name="Wu G."/>
            <person name="Yamamoto D."/>
            <person name="Yang H.P."/>
            <person name="Yang S.P."/>
            <person name="Yorke J.A."/>
            <person name="Yoshida K."/>
            <person name="Zdobnov E."/>
            <person name="Zhang P."/>
            <person name="Zhang Y."/>
            <person name="Zimin A.V."/>
            <person name="Baldwin J."/>
            <person name="Abdouelleil A."/>
            <person name="Abdulkadir J."/>
            <person name="Abebe A."/>
            <person name="Abera B."/>
            <person name="Abreu J."/>
            <person name="Acer S.C."/>
            <person name="Aftuck L."/>
            <person name="Alexander A."/>
            <person name="An P."/>
            <person name="Anderson E."/>
            <person name="Anderson S."/>
            <person name="Arachi H."/>
            <person name="Azer M."/>
            <person name="Bachantsang P."/>
            <person name="Barry A."/>
            <person name="Bayul T."/>
            <person name="Berlin A."/>
            <person name="Bessette D."/>
            <person name="Bloom T."/>
            <person name="Blye J."/>
            <person name="Boguslavskiy L."/>
            <person name="Bonnet C."/>
            <person name="Boukhgalter B."/>
            <person name="Bourzgui I."/>
            <person name="Brown A."/>
            <person name="Cahill P."/>
            <person name="Channer S."/>
            <person name="Cheshatsang Y."/>
            <person name="Chuda L."/>
            <person name="Citroen M."/>
            <person name="Collymore A."/>
            <person name="Cooke P."/>
            <person name="Costello M."/>
            <person name="D'Aco K."/>
            <person name="Daza R."/>
            <person name="De Haan G."/>
            <person name="DeGray S."/>
            <person name="DeMaso C."/>
            <person name="Dhargay N."/>
            <person name="Dooley K."/>
            <person name="Dooley E."/>
            <person name="Doricent M."/>
            <person name="Dorje P."/>
            <person name="Dorjee K."/>
            <person name="Dupes A."/>
            <person name="Elong R."/>
            <person name="Falk J."/>
            <person name="Farina A."/>
            <person name="Faro S."/>
            <person name="Ferguson D."/>
            <person name="Fisher S."/>
            <person name="Foley C.D."/>
            <person name="Franke A."/>
            <person name="Friedrich D."/>
            <person name="Gadbois L."/>
            <person name="Gearin G."/>
            <person name="Gearin C.R."/>
            <person name="Giannoukos G."/>
            <person name="Goode T."/>
            <person name="Graham J."/>
            <person name="Grandbois E."/>
            <person name="Grewal S."/>
            <person name="Gyaltsen K."/>
            <person name="Hafez N."/>
            <person name="Hagos B."/>
            <person name="Hall J."/>
            <person name="Henson C."/>
            <person name="Hollinger A."/>
            <person name="Honan T."/>
            <person name="Huard M.D."/>
            <person name="Hughes L."/>
            <person name="Hurhula B."/>
            <person name="Husby M.E."/>
            <person name="Kamat A."/>
            <person name="Kanga B."/>
            <person name="Kashin S."/>
            <person name="Khazanovich D."/>
            <person name="Kisner P."/>
            <person name="Lance K."/>
            <person name="Lara M."/>
            <person name="Lee W."/>
            <person name="Lennon N."/>
            <person name="Letendre F."/>
            <person name="LeVine R."/>
            <person name="Lipovsky A."/>
            <person name="Liu X."/>
            <person name="Liu J."/>
            <person name="Liu S."/>
            <person name="Lokyitsang T."/>
            <person name="Lokyitsang Y."/>
            <person name="Lubonja R."/>
            <person name="Lui A."/>
            <person name="MacDonald P."/>
            <person name="Magnisalis V."/>
            <person name="Maru K."/>
            <person name="Matthews C."/>
            <person name="McCusker W."/>
            <person name="McDonough S."/>
            <person name="Mehta T."/>
            <person name="Meldrim J."/>
            <person name="Meneus L."/>
            <person name="Mihai O."/>
            <person name="Mihalev A."/>
            <person name="Mihova T."/>
            <person name="Mittelman R."/>
            <person name="Mlenga V."/>
            <person name="Montmayeur A."/>
            <person name="Mulrain L."/>
            <person name="Navidi A."/>
            <person name="Naylor J."/>
            <person name="Negash T."/>
            <person name="Nguyen T."/>
            <person name="Nguyen N."/>
            <person name="Nicol R."/>
            <person name="Norbu C."/>
            <person name="Norbu N."/>
            <person name="Novod N."/>
            <person name="O'Neill B."/>
            <person name="Osman S."/>
            <person name="Markiewicz E."/>
            <person name="Oyono O.L."/>
            <person name="Patti C."/>
            <person name="Phunkhang P."/>
            <person name="Pierre F."/>
            <person name="Priest M."/>
            <person name="Raghuraman S."/>
            <person name="Rege F."/>
            <person name="Reyes R."/>
            <person name="Rise C."/>
            <person name="Rogov P."/>
            <person name="Ross K."/>
            <person name="Ryan E."/>
            <person name="Settipalli S."/>
            <person name="Shea T."/>
            <person name="Sherpa N."/>
            <person name="Shi L."/>
            <person name="Shih D."/>
            <person name="Sparrow T."/>
            <person name="Spaulding J."/>
            <person name="Stalker J."/>
            <person name="Stange-Thomann N."/>
            <person name="Stavropoulos S."/>
            <person name="Stone C."/>
            <person name="Strader C."/>
            <person name="Tesfaye S."/>
            <person name="Thomson T."/>
            <person name="Thoulutsang Y."/>
            <person name="Thoulutsang D."/>
            <person name="Topham K."/>
            <person name="Topping I."/>
            <person name="Tsamla T."/>
            <person name="Vassiliev H."/>
            <person name="Vo A."/>
            <person name="Wangchuk T."/>
            <person name="Wangdi T."/>
            <person name="Weiand M."/>
            <person name="Wilkinson J."/>
            <person name="Wilson A."/>
            <person name="Yadav S."/>
            <person name="Young G."/>
            <person name="Yu Q."/>
            <person name="Zembek L."/>
            <person name="Zhong D."/>
            <person name="Zimmer A."/>
            <person name="Zwirko Z."/>
            <person name="Jaffe D.B."/>
            <person name="Alvarez P."/>
            <person name="Brockman W."/>
            <person name="Butler J."/>
            <person name="Chin C."/>
            <person name="Gnerre S."/>
            <person name="Grabherr M."/>
            <person name="Kleber M."/>
            <person name="Mauceli E."/>
            <person name="MacCallum I."/>
        </authorList>
    </citation>
    <scope>NUCLEOTIDE SEQUENCE [LARGE SCALE GENOMIC DNA]</scope>
    <source>
        <strain evidence="4">Tucson 14030-0811.24</strain>
    </source>
</reference>
<sequence length="86" mass="9643">MQLIAIKVQTIDGTSEIYRLGRFMPLKESYCMDKGVATDSIRLFFDGYEIKENDTADSLQLEDQDQIDMVNEVEQHGDGPGVGQIA</sequence>
<dbReference type="AlphaFoldDB" id="A0A0Q9WZI2"/>
<evidence type="ECO:0000313" key="3">
    <source>
        <dbReference type="EMBL" id="KRF97579.1"/>
    </source>
</evidence>
<organism evidence="3 4">
    <name type="scientific">Drosophila willistoni</name>
    <name type="common">Fruit fly</name>
    <dbReference type="NCBI Taxonomy" id="7260"/>
    <lineage>
        <taxon>Eukaryota</taxon>
        <taxon>Metazoa</taxon>
        <taxon>Ecdysozoa</taxon>
        <taxon>Arthropoda</taxon>
        <taxon>Hexapoda</taxon>
        <taxon>Insecta</taxon>
        <taxon>Pterygota</taxon>
        <taxon>Neoptera</taxon>
        <taxon>Endopterygota</taxon>
        <taxon>Diptera</taxon>
        <taxon>Brachycera</taxon>
        <taxon>Muscomorpha</taxon>
        <taxon>Ephydroidea</taxon>
        <taxon>Drosophilidae</taxon>
        <taxon>Drosophila</taxon>
        <taxon>Sophophora</taxon>
    </lineage>
</organism>
<evidence type="ECO:0000259" key="2">
    <source>
        <dbReference type="PROSITE" id="PS50053"/>
    </source>
</evidence>
<dbReference type="SMR" id="A0A0Q9WZI2"/>
<dbReference type="Gene3D" id="3.10.20.90">
    <property type="entry name" value="Phosphatidylinositol 3-kinase Catalytic Subunit, Chain A, domain 1"/>
    <property type="match status" value="1"/>
</dbReference>
<dbReference type="PANTHER" id="PTHR10562">
    <property type="entry name" value="SMALL UBIQUITIN-RELATED MODIFIER"/>
    <property type="match status" value="1"/>
</dbReference>
<dbReference type="CDD" id="cd01763">
    <property type="entry name" value="Ubl_SUMO_like"/>
    <property type="match status" value="1"/>
</dbReference>
<dbReference type="SUPFAM" id="SSF54236">
    <property type="entry name" value="Ubiquitin-like"/>
    <property type="match status" value="1"/>
</dbReference>
<gene>
    <name evidence="3" type="primary">Dwil\GK27361</name>
    <name evidence="3" type="ORF">Dwil_GK27361</name>
</gene>
<dbReference type="InterPro" id="IPR000626">
    <property type="entry name" value="Ubiquitin-like_dom"/>
</dbReference>
<dbReference type="PROSITE" id="PS50053">
    <property type="entry name" value="UBIQUITIN_2"/>
    <property type="match status" value="1"/>
</dbReference>
<dbReference type="InParanoid" id="A0A0Q9WZI2"/>
<dbReference type="EMBL" id="CH963846">
    <property type="protein sequence ID" value="KRF97579.1"/>
    <property type="molecule type" value="Genomic_DNA"/>
</dbReference>
<feature type="domain" description="Ubiquitin-like" evidence="2">
    <location>
        <begin position="26"/>
        <end position="70"/>
    </location>
</feature>
<name>A0A0Q9WZI2_DROWI</name>